<feature type="domain" description="C2H2-type" evidence="3">
    <location>
        <begin position="2"/>
        <end position="25"/>
    </location>
</feature>
<gene>
    <name evidence="4" type="ORF">scyTo_0010021</name>
</gene>
<reference evidence="4 5" key="1">
    <citation type="journal article" date="2018" name="Nat. Ecol. Evol.">
        <title>Shark genomes provide insights into elasmobranch evolution and the origin of vertebrates.</title>
        <authorList>
            <person name="Hara Y"/>
            <person name="Yamaguchi K"/>
            <person name="Onimaru K"/>
            <person name="Kadota M"/>
            <person name="Koyanagi M"/>
            <person name="Keeley SD"/>
            <person name="Tatsumi K"/>
            <person name="Tanaka K"/>
            <person name="Motone F"/>
            <person name="Kageyama Y"/>
            <person name="Nozu R"/>
            <person name="Adachi N"/>
            <person name="Nishimura O"/>
            <person name="Nakagawa R"/>
            <person name="Tanegashima C"/>
            <person name="Kiyatake I"/>
            <person name="Matsumoto R"/>
            <person name="Murakumo K"/>
            <person name="Nishida K"/>
            <person name="Terakita A"/>
            <person name="Kuratani S"/>
            <person name="Sato K"/>
            <person name="Hyodo S Kuraku.S."/>
        </authorList>
    </citation>
    <scope>NUCLEOTIDE SEQUENCE [LARGE SCALE GENOMIC DNA]</scope>
</reference>
<evidence type="ECO:0000256" key="1">
    <source>
        <dbReference type="PROSITE-ProRule" id="PRU00042"/>
    </source>
</evidence>
<dbReference type="InterPro" id="IPR013087">
    <property type="entry name" value="Znf_C2H2_type"/>
</dbReference>
<evidence type="ECO:0000256" key="2">
    <source>
        <dbReference type="SAM" id="MobiDB-lite"/>
    </source>
</evidence>
<keyword evidence="5" id="KW-1185">Reference proteome</keyword>
<dbReference type="GO" id="GO:0008270">
    <property type="term" value="F:zinc ion binding"/>
    <property type="evidence" value="ECO:0007669"/>
    <property type="project" value="UniProtKB-KW"/>
</dbReference>
<dbReference type="STRING" id="75743.A0A401NYA2"/>
<dbReference type="OrthoDB" id="6077919at2759"/>
<dbReference type="Proteomes" id="UP000288216">
    <property type="component" value="Unassembled WGS sequence"/>
</dbReference>
<proteinExistence type="predicted"/>
<accession>A0A401NYA2</accession>
<keyword evidence="1" id="KW-0862">Zinc</keyword>
<evidence type="ECO:0000313" key="5">
    <source>
        <dbReference type="Proteomes" id="UP000288216"/>
    </source>
</evidence>
<keyword evidence="1" id="KW-0479">Metal-binding</keyword>
<sequence>MLSCGHCRKKYSKEATLLHHIQTIHQDVLLQTLEEQGQQSSETGSMAEDEGSLHTYGSEDMEAGSANSALPVEAERGEEIALAEVIATECGTESHPSLPGQLLEPVATDSTREQSRAFLGCSGTVPSFVLIDMEITGTTEETACPPGRGSDVNYSAVK</sequence>
<feature type="region of interest" description="Disordered" evidence="2">
    <location>
        <begin position="139"/>
        <end position="158"/>
    </location>
</feature>
<dbReference type="AlphaFoldDB" id="A0A401NYA2"/>
<dbReference type="PROSITE" id="PS50157">
    <property type="entry name" value="ZINC_FINGER_C2H2_2"/>
    <property type="match status" value="1"/>
</dbReference>
<organism evidence="4 5">
    <name type="scientific">Scyliorhinus torazame</name>
    <name type="common">Cloudy catshark</name>
    <name type="synonym">Catulus torazame</name>
    <dbReference type="NCBI Taxonomy" id="75743"/>
    <lineage>
        <taxon>Eukaryota</taxon>
        <taxon>Metazoa</taxon>
        <taxon>Chordata</taxon>
        <taxon>Craniata</taxon>
        <taxon>Vertebrata</taxon>
        <taxon>Chondrichthyes</taxon>
        <taxon>Elasmobranchii</taxon>
        <taxon>Galeomorphii</taxon>
        <taxon>Galeoidea</taxon>
        <taxon>Carcharhiniformes</taxon>
        <taxon>Scyliorhinidae</taxon>
        <taxon>Scyliorhinus</taxon>
    </lineage>
</organism>
<evidence type="ECO:0000259" key="3">
    <source>
        <dbReference type="PROSITE" id="PS50157"/>
    </source>
</evidence>
<keyword evidence="1" id="KW-0863">Zinc-finger</keyword>
<feature type="region of interest" description="Disordered" evidence="2">
    <location>
        <begin position="36"/>
        <end position="71"/>
    </location>
</feature>
<dbReference type="PROSITE" id="PS00028">
    <property type="entry name" value="ZINC_FINGER_C2H2_1"/>
    <property type="match status" value="1"/>
</dbReference>
<protein>
    <recommendedName>
        <fullName evidence="3">C2H2-type domain-containing protein</fullName>
    </recommendedName>
</protein>
<evidence type="ECO:0000313" key="4">
    <source>
        <dbReference type="EMBL" id="GCB65872.1"/>
    </source>
</evidence>
<dbReference type="EMBL" id="BFAA01004239">
    <property type="protein sequence ID" value="GCB65872.1"/>
    <property type="molecule type" value="Genomic_DNA"/>
</dbReference>
<comment type="caution">
    <text evidence="4">The sequence shown here is derived from an EMBL/GenBank/DDBJ whole genome shotgun (WGS) entry which is preliminary data.</text>
</comment>
<name>A0A401NYA2_SCYTO</name>